<dbReference type="PROSITE" id="PS51698">
    <property type="entry name" value="U_BOX"/>
    <property type="match status" value="1"/>
</dbReference>
<dbReference type="GO" id="GO:0061630">
    <property type="term" value="F:ubiquitin protein ligase activity"/>
    <property type="evidence" value="ECO:0007669"/>
    <property type="project" value="UniProtKB-UniRule"/>
</dbReference>
<dbReference type="STRING" id="49390.A0A068USI6"/>
<organism evidence="7 8">
    <name type="scientific">Coffea canephora</name>
    <name type="common">Robusta coffee</name>
    <dbReference type="NCBI Taxonomy" id="49390"/>
    <lineage>
        <taxon>Eukaryota</taxon>
        <taxon>Viridiplantae</taxon>
        <taxon>Streptophyta</taxon>
        <taxon>Embryophyta</taxon>
        <taxon>Tracheophyta</taxon>
        <taxon>Spermatophyta</taxon>
        <taxon>Magnoliopsida</taxon>
        <taxon>eudicotyledons</taxon>
        <taxon>Gunneridae</taxon>
        <taxon>Pentapetalae</taxon>
        <taxon>asterids</taxon>
        <taxon>lamiids</taxon>
        <taxon>Gentianales</taxon>
        <taxon>Rubiaceae</taxon>
        <taxon>Ixoroideae</taxon>
        <taxon>Gardenieae complex</taxon>
        <taxon>Bertiereae - Coffeeae clade</taxon>
        <taxon>Coffeeae</taxon>
        <taxon>Coffea</taxon>
    </lineage>
</organism>
<dbReference type="PANTHER" id="PTHR22849:SF132">
    <property type="entry name" value="E3 UBIQUITIN-PROTEIN LIGASE PUB23"/>
    <property type="match status" value="1"/>
</dbReference>
<dbReference type="InterPro" id="IPR003613">
    <property type="entry name" value="Ubox_domain"/>
</dbReference>
<dbReference type="OMA" id="VTICPWG"/>
<keyword evidence="3 5" id="KW-0808">Transferase</keyword>
<reference evidence="8" key="1">
    <citation type="journal article" date="2014" name="Science">
        <title>The coffee genome provides insight into the convergent evolution of caffeine biosynthesis.</title>
        <authorList>
            <person name="Denoeud F."/>
            <person name="Carretero-Paulet L."/>
            <person name="Dereeper A."/>
            <person name="Droc G."/>
            <person name="Guyot R."/>
            <person name="Pietrella M."/>
            <person name="Zheng C."/>
            <person name="Alberti A."/>
            <person name="Anthony F."/>
            <person name="Aprea G."/>
            <person name="Aury J.M."/>
            <person name="Bento P."/>
            <person name="Bernard M."/>
            <person name="Bocs S."/>
            <person name="Campa C."/>
            <person name="Cenci A."/>
            <person name="Combes M.C."/>
            <person name="Crouzillat D."/>
            <person name="Da Silva C."/>
            <person name="Daddiego L."/>
            <person name="De Bellis F."/>
            <person name="Dussert S."/>
            <person name="Garsmeur O."/>
            <person name="Gayraud T."/>
            <person name="Guignon V."/>
            <person name="Jahn K."/>
            <person name="Jamilloux V."/>
            <person name="Joet T."/>
            <person name="Labadie K."/>
            <person name="Lan T."/>
            <person name="Leclercq J."/>
            <person name="Lepelley M."/>
            <person name="Leroy T."/>
            <person name="Li L.T."/>
            <person name="Librado P."/>
            <person name="Lopez L."/>
            <person name="Munoz A."/>
            <person name="Noel B."/>
            <person name="Pallavicini A."/>
            <person name="Perrotta G."/>
            <person name="Poncet V."/>
            <person name="Pot D."/>
            <person name="Priyono X."/>
            <person name="Rigoreau M."/>
            <person name="Rouard M."/>
            <person name="Rozas J."/>
            <person name="Tranchant-Dubreuil C."/>
            <person name="VanBuren R."/>
            <person name="Zhang Q."/>
            <person name="Andrade A.C."/>
            <person name="Argout X."/>
            <person name="Bertrand B."/>
            <person name="de Kochko A."/>
            <person name="Graziosi G."/>
            <person name="Henry R.J."/>
            <person name="Jayarama X."/>
            <person name="Ming R."/>
            <person name="Nagai C."/>
            <person name="Rounsley S."/>
            <person name="Sankoff D."/>
            <person name="Giuliano G."/>
            <person name="Albert V.A."/>
            <person name="Wincker P."/>
            <person name="Lashermes P."/>
        </authorList>
    </citation>
    <scope>NUCLEOTIDE SEQUENCE [LARGE SCALE GENOMIC DNA]</scope>
    <source>
        <strain evidence="8">cv. DH200-94</strain>
    </source>
</reference>
<sequence length="423" mass="46954">MDAIEVPPFFLCPISLQIMKDPVTVSTGITYDRESIEKWLISGKNTTCPVTKQVLTDSELTPNITLRRVIQSWCTVNASHGIERFPTPKAPISKAQLVKILNEAQSPQLQIKCLRRLRSIASHNETNKRCMETVGAADFLASIINNIEEVSIPTLASSATDDHHGIFEHNTLESTKASDEALSLLCHLQLSEDRLKTLFQRNAKLIDSLVRVMQRGNYESRAYAVLLLKSMSEVVDPMQLTSLKTEFFVELIQILHDQISRKASKATLKLLINVCPEGRNRIKAAEAGAVPVLIDLLLDSTEKRATEMILIVLEQVCQCAEGRAELLKHGAGLAIISKKILRVSQVASDRAVKILHSISRFSATTSVLQEMLSLGVVSKLCLVLQVDCGSKTKERAREILKLHARTWNNSPCIPTSLRPSYPC</sequence>
<dbReference type="CDD" id="cd16664">
    <property type="entry name" value="RING-Ubox_PUB"/>
    <property type="match status" value="1"/>
</dbReference>
<dbReference type="GO" id="GO:0016567">
    <property type="term" value="P:protein ubiquitination"/>
    <property type="evidence" value="ECO:0007669"/>
    <property type="project" value="UniProtKB-UniRule"/>
</dbReference>
<dbReference type="Gene3D" id="3.30.40.10">
    <property type="entry name" value="Zinc/RING finger domain, C3HC4 (zinc finger)"/>
    <property type="match status" value="1"/>
</dbReference>
<evidence type="ECO:0000256" key="4">
    <source>
        <dbReference type="ARBA" id="ARBA00022786"/>
    </source>
</evidence>
<dbReference type="OrthoDB" id="10064100at2759"/>
<evidence type="ECO:0000259" key="6">
    <source>
        <dbReference type="PROSITE" id="PS51698"/>
    </source>
</evidence>
<dbReference type="GO" id="GO:0006952">
    <property type="term" value="P:defense response"/>
    <property type="evidence" value="ECO:0007669"/>
    <property type="project" value="UniProtKB-ARBA"/>
</dbReference>
<dbReference type="Pfam" id="PF04564">
    <property type="entry name" value="U-box"/>
    <property type="match status" value="1"/>
</dbReference>
<evidence type="ECO:0000256" key="5">
    <source>
        <dbReference type="RuleBase" id="RU369093"/>
    </source>
</evidence>
<evidence type="ECO:0000256" key="1">
    <source>
        <dbReference type="ARBA" id="ARBA00000900"/>
    </source>
</evidence>
<dbReference type="UniPathway" id="UPA00143"/>
<comment type="pathway">
    <text evidence="2 5">Protein modification; protein ubiquitination.</text>
</comment>
<gene>
    <name evidence="7" type="ORF">GSCOC_T00031360001</name>
</gene>
<dbReference type="InterPro" id="IPR045210">
    <property type="entry name" value="RING-Ubox_PUB"/>
</dbReference>
<feature type="domain" description="U-box" evidence="6">
    <location>
        <begin position="5"/>
        <end position="80"/>
    </location>
</feature>
<dbReference type="Proteomes" id="UP000295252">
    <property type="component" value="Chromosome VIII"/>
</dbReference>
<protein>
    <recommendedName>
        <fullName evidence="5 6">U-box domain-containing protein</fullName>
        <ecNumber evidence="5">2.3.2.27</ecNumber>
    </recommendedName>
    <alternativeName>
        <fullName evidence="5">RING-type E3 ubiquitin transferase PUB</fullName>
    </alternativeName>
</protein>
<dbReference type="InterPro" id="IPR013083">
    <property type="entry name" value="Znf_RING/FYVE/PHD"/>
</dbReference>
<proteinExistence type="predicted"/>
<dbReference type="Gene3D" id="1.25.10.10">
    <property type="entry name" value="Leucine-rich Repeat Variant"/>
    <property type="match status" value="1"/>
</dbReference>
<dbReference type="SUPFAM" id="SSF57850">
    <property type="entry name" value="RING/U-box"/>
    <property type="match status" value="1"/>
</dbReference>
<keyword evidence="8" id="KW-1185">Reference proteome</keyword>
<dbReference type="Gramene" id="CDP10593">
    <property type="protein sequence ID" value="CDP10593"/>
    <property type="gene ID" value="GSCOC_T00031360001"/>
</dbReference>
<accession>A0A068USI6</accession>
<dbReference type="InParanoid" id="A0A068USI6"/>
<dbReference type="InterPro" id="IPR016024">
    <property type="entry name" value="ARM-type_fold"/>
</dbReference>
<dbReference type="SUPFAM" id="SSF48371">
    <property type="entry name" value="ARM repeat"/>
    <property type="match status" value="1"/>
</dbReference>
<dbReference type="InterPro" id="IPR011989">
    <property type="entry name" value="ARM-like"/>
</dbReference>
<evidence type="ECO:0000256" key="3">
    <source>
        <dbReference type="ARBA" id="ARBA00022679"/>
    </source>
</evidence>
<dbReference type="EMBL" id="HG739129">
    <property type="protein sequence ID" value="CDP10593.1"/>
    <property type="molecule type" value="Genomic_DNA"/>
</dbReference>
<dbReference type="InterPro" id="IPR045185">
    <property type="entry name" value="PUB22/23/24-like"/>
</dbReference>
<evidence type="ECO:0000313" key="7">
    <source>
        <dbReference type="EMBL" id="CDP10593.1"/>
    </source>
</evidence>
<comment type="catalytic activity">
    <reaction evidence="1 5">
        <text>S-ubiquitinyl-[E2 ubiquitin-conjugating enzyme]-L-cysteine + [acceptor protein]-L-lysine = [E2 ubiquitin-conjugating enzyme]-L-cysteine + N(6)-ubiquitinyl-[acceptor protein]-L-lysine.</text>
        <dbReference type="EC" id="2.3.2.27"/>
    </reaction>
</comment>
<dbReference type="PhylomeDB" id="A0A068USI6"/>
<dbReference type="EC" id="2.3.2.27" evidence="5"/>
<dbReference type="Pfam" id="PF25598">
    <property type="entry name" value="ARM_PUB"/>
    <property type="match status" value="1"/>
</dbReference>
<comment type="function">
    <text evidence="5">Functions as an E3 ubiquitin ligase.</text>
</comment>
<dbReference type="AlphaFoldDB" id="A0A068USI6"/>
<name>A0A068USI6_COFCA</name>
<keyword evidence="4 5" id="KW-0833">Ubl conjugation pathway</keyword>
<evidence type="ECO:0000256" key="2">
    <source>
        <dbReference type="ARBA" id="ARBA00004906"/>
    </source>
</evidence>
<dbReference type="InterPro" id="IPR058678">
    <property type="entry name" value="ARM_PUB"/>
</dbReference>
<dbReference type="PANTHER" id="PTHR22849">
    <property type="entry name" value="WDSAM1 PROTEIN"/>
    <property type="match status" value="1"/>
</dbReference>
<dbReference type="SMART" id="SM00504">
    <property type="entry name" value="Ubox"/>
    <property type="match status" value="1"/>
</dbReference>
<evidence type="ECO:0000313" key="8">
    <source>
        <dbReference type="Proteomes" id="UP000295252"/>
    </source>
</evidence>
<dbReference type="FunCoup" id="A0A068USI6">
    <property type="interactions" value="74"/>
</dbReference>
<dbReference type="FunFam" id="3.30.40.10:FF:000437">
    <property type="entry name" value="RING-type E3 ubiquitin transferase"/>
    <property type="match status" value="1"/>
</dbReference>